<organism evidence="14 15">
    <name type="scientific">Psilocybe cyanescens</name>
    <dbReference type="NCBI Taxonomy" id="93625"/>
    <lineage>
        <taxon>Eukaryota</taxon>
        <taxon>Fungi</taxon>
        <taxon>Dikarya</taxon>
        <taxon>Basidiomycota</taxon>
        <taxon>Agaricomycotina</taxon>
        <taxon>Agaricomycetes</taxon>
        <taxon>Agaricomycetidae</taxon>
        <taxon>Agaricales</taxon>
        <taxon>Agaricineae</taxon>
        <taxon>Strophariaceae</taxon>
        <taxon>Psilocybe</taxon>
    </lineage>
</organism>
<feature type="binding site" evidence="9">
    <location>
        <position position="410"/>
    </location>
    <ligand>
        <name>Zn(2+)</name>
        <dbReference type="ChEBI" id="CHEBI:29105"/>
        <label>2</label>
    </ligand>
</feature>
<feature type="binding site" evidence="9">
    <location>
        <position position="394"/>
    </location>
    <ligand>
        <name>Zn(2+)</name>
        <dbReference type="ChEBI" id="CHEBI:29105"/>
        <label>1</label>
    </ligand>
</feature>
<feature type="binding site" evidence="9">
    <location>
        <position position="416"/>
    </location>
    <ligand>
        <name>Zn(2+)</name>
        <dbReference type="ChEBI" id="CHEBI:29105"/>
        <label>1</label>
    </ligand>
</feature>
<comment type="caution">
    <text evidence="14">The sequence shown here is derived from an EMBL/GenBank/DDBJ whole genome shotgun (WGS) entry which is preliminary data.</text>
</comment>
<keyword evidence="3 9" id="KW-0479">Metal-binding</keyword>
<dbReference type="SMART" id="SM01408">
    <property type="entry name" value="ING"/>
    <property type="match status" value="1"/>
</dbReference>
<feature type="compositionally biased region" description="Basic residues" evidence="12">
    <location>
        <begin position="438"/>
        <end position="453"/>
    </location>
</feature>
<keyword evidence="4 10" id="KW-0863">Zinc-finger</keyword>
<dbReference type="SUPFAM" id="SSF57903">
    <property type="entry name" value="FYVE/PHD zinc finger"/>
    <property type="match status" value="1"/>
</dbReference>
<evidence type="ECO:0000256" key="1">
    <source>
        <dbReference type="ARBA" id="ARBA00004123"/>
    </source>
</evidence>
<evidence type="ECO:0000256" key="2">
    <source>
        <dbReference type="ARBA" id="ARBA00010210"/>
    </source>
</evidence>
<evidence type="ECO:0000256" key="11">
    <source>
        <dbReference type="RuleBase" id="RU361213"/>
    </source>
</evidence>
<dbReference type="CDD" id="cd16859">
    <property type="entry name" value="ING_ING4_5"/>
    <property type="match status" value="1"/>
</dbReference>
<evidence type="ECO:0000256" key="12">
    <source>
        <dbReference type="SAM" id="MobiDB-lite"/>
    </source>
</evidence>
<evidence type="ECO:0000256" key="4">
    <source>
        <dbReference type="ARBA" id="ARBA00022771"/>
    </source>
</evidence>
<keyword evidence="7 11" id="KW-0539">Nucleus</keyword>
<name>A0A409VT78_PSICY</name>
<feature type="compositionally biased region" description="Polar residues" evidence="12">
    <location>
        <begin position="231"/>
        <end position="242"/>
    </location>
</feature>
<dbReference type="InterPro" id="IPR028651">
    <property type="entry name" value="ING_fam"/>
</dbReference>
<feature type="binding site" evidence="9">
    <location>
        <position position="432"/>
    </location>
    <ligand>
        <name>Zn(2+)</name>
        <dbReference type="ChEBI" id="CHEBI:29105"/>
        <label>2</label>
    </ligand>
</feature>
<dbReference type="PROSITE" id="PS50016">
    <property type="entry name" value="ZF_PHD_2"/>
    <property type="match status" value="1"/>
</dbReference>
<dbReference type="PROSITE" id="PS01359">
    <property type="entry name" value="ZF_PHD_1"/>
    <property type="match status" value="1"/>
</dbReference>
<feature type="compositionally biased region" description="Polar residues" evidence="12">
    <location>
        <begin position="214"/>
        <end position="223"/>
    </location>
</feature>
<dbReference type="GO" id="GO:0005634">
    <property type="term" value="C:nucleus"/>
    <property type="evidence" value="ECO:0007669"/>
    <property type="project" value="UniProtKB-SubCell"/>
</dbReference>
<dbReference type="Gene3D" id="6.10.140.1740">
    <property type="match status" value="1"/>
</dbReference>
<evidence type="ECO:0000256" key="9">
    <source>
        <dbReference type="PIRSR" id="PIRSR628651-51"/>
    </source>
</evidence>
<reference evidence="14 15" key="1">
    <citation type="journal article" date="2018" name="Evol. Lett.">
        <title>Horizontal gene cluster transfer increased hallucinogenic mushroom diversity.</title>
        <authorList>
            <person name="Reynolds H.T."/>
            <person name="Vijayakumar V."/>
            <person name="Gluck-Thaler E."/>
            <person name="Korotkin H.B."/>
            <person name="Matheny P.B."/>
            <person name="Slot J.C."/>
        </authorList>
    </citation>
    <scope>NUCLEOTIDE SEQUENCE [LARGE SCALE GENOMIC DNA]</scope>
    <source>
        <strain evidence="14 15">2631</strain>
    </source>
</reference>
<evidence type="ECO:0000256" key="7">
    <source>
        <dbReference type="ARBA" id="ARBA00023242"/>
    </source>
</evidence>
<dbReference type="InterPro" id="IPR019786">
    <property type="entry name" value="Zinc_finger_PHD-type_CS"/>
</dbReference>
<feature type="site" description="Histone H3K4me3 binding" evidence="8">
    <location>
        <position position="414"/>
    </location>
</feature>
<dbReference type="InterPro" id="IPR011011">
    <property type="entry name" value="Znf_FYVE_PHD"/>
</dbReference>
<gene>
    <name evidence="14" type="ORF">CVT25_004835</name>
</gene>
<dbReference type="InterPro" id="IPR059153">
    <property type="entry name" value="NSD_PHD-1st"/>
</dbReference>
<feature type="site" description="Histone H3K4me3 binding" evidence="8">
    <location>
        <position position="406"/>
    </location>
</feature>
<evidence type="ECO:0000313" key="14">
    <source>
        <dbReference type="EMBL" id="PPQ69443.1"/>
    </source>
</evidence>
<feature type="site" description="Histone H3K4me3 binding" evidence="8">
    <location>
        <position position="391"/>
    </location>
</feature>
<accession>A0A409VT78</accession>
<evidence type="ECO:0000259" key="13">
    <source>
        <dbReference type="PROSITE" id="PS50016"/>
    </source>
</evidence>
<comment type="function">
    <text evidence="11">Component of an histone acetyltransferase complex.</text>
</comment>
<feature type="binding site" evidence="9">
    <location>
        <position position="405"/>
    </location>
    <ligand>
        <name>Zn(2+)</name>
        <dbReference type="ChEBI" id="CHEBI:29105"/>
        <label>2</label>
    </ligand>
</feature>
<keyword evidence="5 9" id="KW-0862">Zinc</keyword>
<dbReference type="STRING" id="93625.A0A409VT78"/>
<dbReference type="InterPro" id="IPR019787">
    <property type="entry name" value="Znf_PHD-finger"/>
</dbReference>
<dbReference type="CDD" id="cd15505">
    <property type="entry name" value="PHD_ING"/>
    <property type="match status" value="1"/>
</dbReference>
<comment type="subunit">
    <text evidence="11">Component of an histone acetyltransferase complex. Interacts with H3K4me3 and to a lesser extent with H3K4me2.</text>
</comment>
<dbReference type="InParanoid" id="A0A409VT78"/>
<dbReference type="EMBL" id="NHYD01003934">
    <property type="protein sequence ID" value="PPQ69443.1"/>
    <property type="molecule type" value="Genomic_DNA"/>
</dbReference>
<keyword evidence="6 11" id="KW-0156">Chromatin regulator</keyword>
<evidence type="ECO:0000313" key="15">
    <source>
        <dbReference type="Proteomes" id="UP000283269"/>
    </source>
</evidence>
<dbReference type="InterPro" id="IPR013083">
    <property type="entry name" value="Znf_RING/FYVE/PHD"/>
</dbReference>
<feature type="compositionally biased region" description="Low complexity" evidence="12">
    <location>
        <begin position="243"/>
        <end position="262"/>
    </location>
</feature>
<dbReference type="InterPro" id="IPR024610">
    <property type="entry name" value="ING_N_histone-binding"/>
</dbReference>
<dbReference type="Pfam" id="PF12998">
    <property type="entry name" value="ING"/>
    <property type="match status" value="1"/>
</dbReference>
<feature type="site" description="Histone H3K4me3 binding" evidence="8">
    <location>
        <position position="402"/>
    </location>
</feature>
<dbReference type="PANTHER" id="PTHR10333">
    <property type="entry name" value="INHIBITOR OF GROWTH PROTEIN"/>
    <property type="match status" value="1"/>
</dbReference>
<dbReference type="AlphaFoldDB" id="A0A409VT78"/>
<feature type="compositionally biased region" description="Low complexity" evidence="12">
    <location>
        <begin position="295"/>
        <end position="305"/>
    </location>
</feature>
<comment type="subcellular location">
    <subcellularLocation>
        <location evidence="1 11">Nucleus</location>
    </subcellularLocation>
</comment>
<feature type="region of interest" description="Disordered" evidence="12">
    <location>
        <begin position="438"/>
        <end position="461"/>
    </location>
</feature>
<dbReference type="GO" id="GO:0008270">
    <property type="term" value="F:zinc ion binding"/>
    <property type="evidence" value="ECO:0007669"/>
    <property type="project" value="UniProtKB-KW"/>
</dbReference>
<dbReference type="OrthoDB" id="2505961at2759"/>
<feature type="binding site" evidence="9">
    <location>
        <position position="419"/>
    </location>
    <ligand>
        <name>Zn(2+)</name>
        <dbReference type="ChEBI" id="CHEBI:29105"/>
        <label>1</label>
    </ligand>
</feature>
<dbReference type="Gene3D" id="3.30.40.10">
    <property type="entry name" value="Zinc/RING finger domain, C3HC4 (zinc finger)"/>
    <property type="match status" value="1"/>
</dbReference>
<keyword evidence="15" id="KW-1185">Reference proteome</keyword>
<dbReference type="SMART" id="SM00249">
    <property type="entry name" value="PHD"/>
    <property type="match status" value="1"/>
</dbReference>
<dbReference type="Proteomes" id="UP000283269">
    <property type="component" value="Unassembled WGS sequence"/>
</dbReference>
<protein>
    <recommendedName>
        <fullName evidence="11">Chromatin modification-related protein</fullName>
    </recommendedName>
</protein>
<dbReference type="PANTHER" id="PTHR10333:SF42">
    <property type="entry name" value="INHIBITOR OF GROWTH PROTEIN 5"/>
    <property type="match status" value="1"/>
</dbReference>
<feature type="region of interest" description="Disordered" evidence="12">
    <location>
        <begin position="137"/>
        <end position="305"/>
    </location>
</feature>
<feature type="domain" description="PHD-type" evidence="13">
    <location>
        <begin position="389"/>
        <end position="438"/>
    </location>
</feature>
<evidence type="ECO:0000256" key="6">
    <source>
        <dbReference type="ARBA" id="ARBA00022853"/>
    </source>
</evidence>
<evidence type="ECO:0000256" key="5">
    <source>
        <dbReference type="ARBA" id="ARBA00022833"/>
    </source>
</evidence>
<sequence length="461" mass="49351">MAADSVLDTPYTLSLLSEYTHTLDALPIDLSRNFADLRELDAVLSSSVFSITTKIQNLTAMIEDGKASKQDKLWLLTEIAEEAQRLKLGGEDKIRVACQAADNLKGHSTHLRQLADHIPAFDASVMDRTTVYPHVSERSYMPTATTETGRRRRGVLGSIMTNPDPSPAKRRKVHRDDDVDVGPSRTPKKTANADGAARSRNNARTKKNERAISPSESLVSVTNHPAPPIAPTNSRNGPNARTGNGTANNKRARAGANNHNRNPTPLANEVYANPPDPSNAHTNGSRRGAAADTYSIPPSASHPSLPLPYQNGNGAGHGANGYDVHGLPHNIPGAQDWNIPGAQQLEGPGMPVARSASIHSNAASVAVIANSNGERTDAGDVDGEADDNKTYCFCDRVSYGEMIACDAKGCEKEWFHLACIGLTVPPDGRWFCDSCKNRKSGKKPVRGGKRRAGGNRVAAKG</sequence>
<dbReference type="GO" id="GO:0006325">
    <property type="term" value="P:chromatin organization"/>
    <property type="evidence" value="ECO:0007669"/>
    <property type="project" value="UniProtKB-KW"/>
</dbReference>
<comment type="domain">
    <text evidence="11">The PHD-type zinc finger mediates the binding to H3K4me3.</text>
</comment>
<evidence type="ECO:0000256" key="10">
    <source>
        <dbReference type="PROSITE-ProRule" id="PRU00146"/>
    </source>
</evidence>
<proteinExistence type="inferred from homology"/>
<evidence type="ECO:0000256" key="3">
    <source>
        <dbReference type="ARBA" id="ARBA00022723"/>
    </source>
</evidence>
<dbReference type="Pfam" id="PF23011">
    <property type="entry name" value="PHD-1st_NSD"/>
    <property type="match status" value="1"/>
</dbReference>
<dbReference type="InterPro" id="IPR001965">
    <property type="entry name" value="Znf_PHD"/>
</dbReference>
<feature type="binding site" evidence="9">
    <location>
        <position position="392"/>
    </location>
    <ligand>
        <name>Zn(2+)</name>
        <dbReference type="ChEBI" id="CHEBI:29105"/>
        <label>1</label>
    </ligand>
</feature>
<dbReference type="GO" id="GO:0000785">
    <property type="term" value="C:chromatin"/>
    <property type="evidence" value="ECO:0007669"/>
    <property type="project" value="UniProtKB-ARBA"/>
</dbReference>
<feature type="binding site" evidence="9">
    <location>
        <position position="435"/>
    </location>
    <ligand>
        <name>Zn(2+)</name>
        <dbReference type="ChEBI" id="CHEBI:29105"/>
        <label>2</label>
    </ligand>
</feature>
<evidence type="ECO:0000256" key="8">
    <source>
        <dbReference type="PIRSR" id="PIRSR628651-50"/>
    </source>
</evidence>
<dbReference type="GO" id="GO:0006355">
    <property type="term" value="P:regulation of DNA-templated transcription"/>
    <property type="evidence" value="ECO:0007669"/>
    <property type="project" value="TreeGrafter"/>
</dbReference>
<comment type="similarity">
    <text evidence="2 11">Belongs to the ING family.</text>
</comment>